<organism evidence="1 2">
    <name type="scientific">Dentiscutata erythropus</name>
    <dbReference type="NCBI Taxonomy" id="1348616"/>
    <lineage>
        <taxon>Eukaryota</taxon>
        <taxon>Fungi</taxon>
        <taxon>Fungi incertae sedis</taxon>
        <taxon>Mucoromycota</taxon>
        <taxon>Glomeromycotina</taxon>
        <taxon>Glomeromycetes</taxon>
        <taxon>Diversisporales</taxon>
        <taxon>Gigasporaceae</taxon>
        <taxon>Dentiscutata</taxon>
    </lineage>
</organism>
<dbReference type="AlphaFoldDB" id="A0A9N9KEP9"/>
<evidence type="ECO:0000313" key="2">
    <source>
        <dbReference type="Proteomes" id="UP000789405"/>
    </source>
</evidence>
<feature type="non-terminal residue" evidence="1">
    <location>
        <position position="56"/>
    </location>
</feature>
<keyword evidence="2" id="KW-1185">Reference proteome</keyword>
<dbReference type="EMBL" id="CAJVPY010064887">
    <property type="protein sequence ID" value="CAG8824466.1"/>
    <property type="molecule type" value="Genomic_DNA"/>
</dbReference>
<sequence>KSKKNYIGLLFGTCRVFGIIRTSVLAEGILVEGVLVEREEGKLAEEDVLAEGELQK</sequence>
<reference evidence="1" key="1">
    <citation type="submission" date="2021-06" db="EMBL/GenBank/DDBJ databases">
        <authorList>
            <person name="Kallberg Y."/>
            <person name="Tangrot J."/>
            <person name="Rosling A."/>
        </authorList>
    </citation>
    <scope>NUCLEOTIDE SEQUENCE</scope>
    <source>
        <strain evidence="1">MA453B</strain>
    </source>
</reference>
<gene>
    <name evidence="1" type="ORF">DERYTH_LOCUS27705</name>
</gene>
<accession>A0A9N9KEP9</accession>
<comment type="caution">
    <text evidence="1">The sequence shown here is derived from an EMBL/GenBank/DDBJ whole genome shotgun (WGS) entry which is preliminary data.</text>
</comment>
<dbReference type="Proteomes" id="UP000789405">
    <property type="component" value="Unassembled WGS sequence"/>
</dbReference>
<name>A0A9N9KEP9_9GLOM</name>
<protein>
    <submittedName>
        <fullName evidence="1">18044_t:CDS:1</fullName>
    </submittedName>
</protein>
<proteinExistence type="predicted"/>
<evidence type="ECO:0000313" key="1">
    <source>
        <dbReference type="EMBL" id="CAG8824466.1"/>
    </source>
</evidence>
<feature type="non-terminal residue" evidence="1">
    <location>
        <position position="1"/>
    </location>
</feature>